<comment type="similarity">
    <text evidence="2">Belongs to the DUOXA family.</text>
</comment>
<name>A0A482W6Z7_ASBVE</name>
<organism evidence="8 9">
    <name type="scientific">Asbolus verrucosus</name>
    <name type="common">Desert ironclad beetle</name>
    <dbReference type="NCBI Taxonomy" id="1661398"/>
    <lineage>
        <taxon>Eukaryota</taxon>
        <taxon>Metazoa</taxon>
        <taxon>Ecdysozoa</taxon>
        <taxon>Arthropoda</taxon>
        <taxon>Hexapoda</taxon>
        <taxon>Insecta</taxon>
        <taxon>Pterygota</taxon>
        <taxon>Neoptera</taxon>
        <taxon>Endopterygota</taxon>
        <taxon>Coleoptera</taxon>
        <taxon>Polyphaga</taxon>
        <taxon>Cucujiformia</taxon>
        <taxon>Tenebrionidae</taxon>
        <taxon>Pimeliinae</taxon>
        <taxon>Asbolus</taxon>
    </lineage>
</organism>
<keyword evidence="3 7" id="KW-0812">Transmembrane</keyword>
<evidence type="ECO:0000256" key="6">
    <source>
        <dbReference type="ARBA" id="ARBA00023180"/>
    </source>
</evidence>
<dbReference type="GO" id="GO:0005789">
    <property type="term" value="C:endoplasmic reticulum membrane"/>
    <property type="evidence" value="ECO:0007669"/>
    <property type="project" value="InterPro"/>
</dbReference>
<sequence length="379" mass="43078">MFFDFARKEGFPTQYPTNETPVTVDVLEAGFIAAFIILLLSFLIALPTSIFKTTASRFLRIVFLLLIGLFLLLGNFGQEWEVGHIRSKTPYKAGSPVEINASIGIKIGLRSVNVTLKSSPVPETLKREVIDYNERFSWTWDQGRFGFGPFAGHLQQEFRAAQYRGLPTPILWVMDYFVIDGEGFRFGRFYRTAGWYSHIAMYCAFTCWLLSLILFRSVIIYGAYCLGVCGILQLTANLLWLVIRNPNPLVIPFEEATIRTKFGFSYWLTFSSGIICVVAAAVIILVDFKFDTKLYTFFGVDPLNSYDEVAYLTKKEELQLRKKTTINDIPLMNVGAPSSGDDDEDDDEEYVPVFIKRHTKAIGPPIVRSNKPRHLMNKV</sequence>
<dbReference type="InterPro" id="IPR018469">
    <property type="entry name" value="Dual_oxidase_maturation_fac"/>
</dbReference>
<feature type="transmembrane region" description="Helical" evidence="7">
    <location>
        <begin position="26"/>
        <end position="46"/>
    </location>
</feature>
<dbReference type="AlphaFoldDB" id="A0A482W6Z7"/>
<comment type="subcellular location">
    <subcellularLocation>
        <location evidence="1">Membrane</location>
        <topology evidence="1">Multi-pass membrane protein</topology>
    </subcellularLocation>
</comment>
<dbReference type="EMBL" id="QDEB01022017">
    <property type="protein sequence ID" value="RZC40902.1"/>
    <property type="molecule type" value="Genomic_DNA"/>
</dbReference>
<keyword evidence="6" id="KW-0325">Glycoprotein</keyword>
<feature type="transmembrane region" description="Helical" evidence="7">
    <location>
        <begin position="222"/>
        <end position="243"/>
    </location>
</feature>
<dbReference type="STRING" id="1661398.A0A482W6Z7"/>
<dbReference type="Pfam" id="PF10204">
    <property type="entry name" value="DuoxA"/>
    <property type="match status" value="1"/>
</dbReference>
<dbReference type="PANTHER" id="PTHR31158">
    <property type="entry name" value="DUAL OXIDASE 2"/>
    <property type="match status" value="1"/>
</dbReference>
<proteinExistence type="inferred from homology"/>
<evidence type="ECO:0000313" key="9">
    <source>
        <dbReference type="Proteomes" id="UP000292052"/>
    </source>
</evidence>
<dbReference type="GO" id="GO:0015031">
    <property type="term" value="P:protein transport"/>
    <property type="evidence" value="ECO:0007669"/>
    <property type="project" value="InterPro"/>
</dbReference>
<feature type="transmembrane region" description="Helical" evidence="7">
    <location>
        <begin position="263"/>
        <end position="286"/>
    </location>
</feature>
<comment type="caution">
    <text evidence="8">The sequence shown here is derived from an EMBL/GenBank/DDBJ whole genome shotgun (WGS) entry which is preliminary data.</text>
</comment>
<keyword evidence="9" id="KW-1185">Reference proteome</keyword>
<evidence type="ECO:0000256" key="7">
    <source>
        <dbReference type="SAM" id="Phobius"/>
    </source>
</evidence>
<reference evidence="8 9" key="1">
    <citation type="submission" date="2017-03" db="EMBL/GenBank/DDBJ databases">
        <title>Genome of the blue death feigning beetle - Asbolus verrucosus.</title>
        <authorList>
            <person name="Rider S.D."/>
        </authorList>
    </citation>
    <scope>NUCLEOTIDE SEQUENCE [LARGE SCALE GENOMIC DNA]</scope>
    <source>
        <strain evidence="8">Butters</strain>
        <tissue evidence="8">Head and leg muscle</tissue>
    </source>
</reference>
<feature type="transmembrane region" description="Helical" evidence="7">
    <location>
        <begin position="195"/>
        <end position="215"/>
    </location>
</feature>
<accession>A0A482W6Z7</accession>
<evidence type="ECO:0000256" key="4">
    <source>
        <dbReference type="ARBA" id="ARBA00022989"/>
    </source>
</evidence>
<feature type="transmembrane region" description="Helical" evidence="7">
    <location>
        <begin position="58"/>
        <end position="77"/>
    </location>
</feature>
<protein>
    <submittedName>
        <fullName evidence="8">Dual oxidase maturation factor 1</fullName>
    </submittedName>
</protein>
<evidence type="ECO:0000256" key="2">
    <source>
        <dbReference type="ARBA" id="ARBA00009816"/>
    </source>
</evidence>
<dbReference type="OrthoDB" id="10042652at2759"/>
<keyword evidence="5 7" id="KW-0472">Membrane</keyword>
<evidence type="ECO:0000256" key="5">
    <source>
        <dbReference type="ARBA" id="ARBA00023136"/>
    </source>
</evidence>
<gene>
    <name evidence="8" type="ORF">BDFB_003732</name>
</gene>
<evidence type="ECO:0000256" key="1">
    <source>
        <dbReference type="ARBA" id="ARBA00004141"/>
    </source>
</evidence>
<evidence type="ECO:0000313" key="8">
    <source>
        <dbReference type="EMBL" id="RZC40902.1"/>
    </source>
</evidence>
<evidence type="ECO:0000256" key="3">
    <source>
        <dbReference type="ARBA" id="ARBA00022692"/>
    </source>
</evidence>
<keyword evidence="4 7" id="KW-1133">Transmembrane helix</keyword>
<dbReference type="Proteomes" id="UP000292052">
    <property type="component" value="Unassembled WGS sequence"/>
</dbReference>
<dbReference type="PANTHER" id="PTHR31158:SF1">
    <property type="entry name" value="DOXA1 FACTOR-RELATED"/>
    <property type="match status" value="1"/>
</dbReference>